<accession>A0A7W9LYN8</accession>
<dbReference type="AlphaFoldDB" id="A0A7W9LYN8"/>
<dbReference type="RefSeq" id="WP_033439539.1">
    <property type="nucleotide sequence ID" value="NZ_JACHMO010000001.1"/>
</dbReference>
<gene>
    <name evidence="4" type="ORF">F4560_000646</name>
</gene>
<feature type="domain" description="Carrier" evidence="3">
    <location>
        <begin position="3"/>
        <end position="81"/>
    </location>
</feature>
<dbReference type="Pfam" id="PF00550">
    <property type="entry name" value="PP-binding"/>
    <property type="match status" value="1"/>
</dbReference>
<evidence type="ECO:0000313" key="5">
    <source>
        <dbReference type="Proteomes" id="UP000552097"/>
    </source>
</evidence>
<sequence>MTASVEQRVDRIKEIVCDILELEHDEVTDTGLFKEDYGADSLLSIEILSSLEKEFGVVIDQAEMSRMVNMEGVVEVVTEAIDRK</sequence>
<organism evidence="4 5">
    <name type="scientific">Saccharothrix ecbatanensis</name>
    <dbReference type="NCBI Taxonomy" id="1105145"/>
    <lineage>
        <taxon>Bacteria</taxon>
        <taxon>Bacillati</taxon>
        <taxon>Actinomycetota</taxon>
        <taxon>Actinomycetes</taxon>
        <taxon>Pseudonocardiales</taxon>
        <taxon>Pseudonocardiaceae</taxon>
        <taxon>Saccharothrix</taxon>
    </lineage>
</organism>
<reference evidence="4 5" key="1">
    <citation type="submission" date="2020-08" db="EMBL/GenBank/DDBJ databases">
        <title>Sequencing the genomes of 1000 actinobacteria strains.</title>
        <authorList>
            <person name="Klenk H.-P."/>
        </authorList>
    </citation>
    <scope>NUCLEOTIDE SEQUENCE [LARGE SCALE GENOMIC DNA]</scope>
    <source>
        <strain evidence="4 5">DSM 45486</strain>
    </source>
</reference>
<evidence type="ECO:0000256" key="1">
    <source>
        <dbReference type="ARBA" id="ARBA00022450"/>
    </source>
</evidence>
<dbReference type="Gene3D" id="1.10.1200.10">
    <property type="entry name" value="ACP-like"/>
    <property type="match status" value="1"/>
</dbReference>
<dbReference type="InterPro" id="IPR036736">
    <property type="entry name" value="ACP-like_sf"/>
</dbReference>
<name>A0A7W9LYN8_9PSEU</name>
<evidence type="ECO:0000256" key="2">
    <source>
        <dbReference type="ARBA" id="ARBA00022553"/>
    </source>
</evidence>
<dbReference type="PROSITE" id="PS00012">
    <property type="entry name" value="PHOSPHOPANTETHEINE"/>
    <property type="match status" value="1"/>
</dbReference>
<dbReference type="SUPFAM" id="SSF47336">
    <property type="entry name" value="ACP-like"/>
    <property type="match status" value="1"/>
</dbReference>
<proteinExistence type="predicted"/>
<keyword evidence="1" id="KW-0596">Phosphopantetheine</keyword>
<protein>
    <submittedName>
        <fullName evidence="4">Acyl carrier protein</fullName>
    </submittedName>
</protein>
<dbReference type="InterPro" id="IPR009081">
    <property type="entry name" value="PP-bd_ACP"/>
</dbReference>
<evidence type="ECO:0000259" key="3">
    <source>
        <dbReference type="PROSITE" id="PS50075"/>
    </source>
</evidence>
<evidence type="ECO:0000313" key="4">
    <source>
        <dbReference type="EMBL" id="MBB5800878.1"/>
    </source>
</evidence>
<dbReference type="InterPro" id="IPR006162">
    <property type="entry name" value="Ppantetheine_attach_site"/>
</dbReference>
<dbReference type="PROSITE" id="PS50075">
    <property type="entry name" value="CARRIER"/>
    <property type="match status" value="1"/>
</dbReference>
<keyword evidence="2" id="KW-0597">Phosphoprotein</keyword>
<dbReference type="Proteomes" id="UP000552097">
    <property type="component" value="Unassembled WGS sequence"/>
</dbReference>
<keyword evidence="5" id="KW-1185">Reference proteome</keyword>
<dbReference type="EMBL" id="JACHMO010000001">
    <property type="protein sequence ID" value="MBB5800878.1"/>
    <property type="molecule type" value="Genomic_DNA"/>
</dbReference>
<comment type="caution">
    <text evidence="4">The sequence shown here is derived from an EMBL/GenBank/DDBJ whole genome shotgun (WGS) entry which is preliminary data.</text>
</comment>